<dbReference type="SMART" id="SM00530">
    <property type="entry name" value="HTH_XRE"/>
    <property type="match status" value="1"/>
</dbReference>
<keyword evidence="1" id="KW-0238">DNA-binding</keyword>
<dbReference type="InterPro" id="IPR010982">
    <property type="entry name" value="Lambda_DNA-bd_dom_sf"/>
</dbReference>
<evidence type="ECO:0000313" key="5">
    <source>
        <dbReference type="Proteomes" id="UP001595629"/>
    </source>
</evidence>
<proteinExistence type="predicted"/>
<dbReference type="Gene3D" id="2.60.120.10">
    <property type="entry name" value="Jelly Rolls"/>
    <property type="match status" value="1"/>
</dbReference>
<name>A0ABV7TMS5_9RHOB</name>
<evidence type="ECO:0000256" key="1">
    <source>
        <dbReference type="ARBA" id="ARBA00023125"/>
    </source>
</evidence>
<gene>
    <name evidence="4" type="ORF">ACFORG_22845</name>
</gene>
<reference evidence="5" key="1">
    <citation type="journal article" date="2019" name="Int. J. Syst. Evol. Microbiol.">
        <title>The Global Catalogue of Microorganisms (GCM) 10K type strain sequencing project: providing services to taxonomists for standard genome sequencing and annotation.</title>
        <authorList>
            <consortium name="The Broad Institute Genomics Platform"/>
            <consortium name="The Broad Institute Genome Sequencing Center for Infectious Disease"/>
            <person name="Wu L."/>
            <person name="Ma J."/>
        </authorList>
    </citation>
    <scope>NUCLEOTIDE SEQUENCE [LARGE SCALE GENOMIC DNA]</scope>
    <source>
        <strain evidence="5">KCTC 42911</strain>
    </source>
</reference>
<evidence type="ECO:0000256" key="2">
    <source>
        <dbReference type="SAM" id="MobiDB-lite"/>
    </source>
</evidence>
<dbReference type="EMBL" id="JBHRXI010000049">
    <property type="protein sequence ID" value="MFC3616590.1"/>
    <property type="molecule type" value="Genomic_DNA"/>
</dbReference>
<dbReference type="RefSeq" id="WP_386737902.1">
    <property type="nucleotide sequence ID" value="NZ_JBHRXI010000049.1"/>
</dbReference>
<dbReference type="Pfam" id="PF07883">
    <property type="entry name" value="Cupin_2"/>
    <property type="match status" value="1"/>
</dbReference>
<feature type="compositionally biased region" description="Basic and acidic residues" evidence="2">
    <location>
        <begin position="214"/>
        <end position="226"/>
    </location>
</feature>
<dbReference type="CDD" id="cd00093">
    <property type="entry name" value="HTH_XRE"/>
    <property type="match status" value="1"/>
</dbReference>
<accession>A0ABV7TMS5</accession>
<feature type="domain" description="HTH cro/C1-type" evidence="3">
    <location>
        <begin position="25"/>
        <end position="79"/>
    </location>
</feature>
<dbReference type="PANTHER" id="PTHR46797">
    <property type="entry name" value="HTH-TYPE TRANSCRIPTIONAL REGULATOR"/>
    <property type="match status" value="1"/>
</dbReference>
<dbReference type="Pfam" id="PF01381">
    <property type="entry name" value="HTH_3"/>
    <property type="match status" value="1"/>
</dbReference>
<comment type="caution">
    <text evidence="4">The sequence shown here is derived from an EMBL/GenBank/DDBJ whole genome shotgun (WGS) entry which is preliminary data.</text>
</comment>
<dbReference type="InterPro" id="IPR001387">
    <property type="entry name" value="Cro/C1-type_HTH"/>
</dbReference>
<dbReference type="InterPro" id="IPR050807">
    <property type="entry name" value="TransReg_Diox_bact_type"/>
</dbReference>
<feature type="region of interest" description="Disordered" evidence="2">
    <location>
        <begin position="214"/>
        <end position="235"/>
    </location>
</feature>
<keyword evidence="5" id="KW-1185">Reference proteome</keyword>
<dbReference type="CDD" id="cd02209">
    <property type="entry name" value="cupin_XRE_C"/>
    <property type="match status" value="1"/>
</dbReference>
<dbReference type="Gene3D" id="1.10.260.40">
    <property type="entry name" value="lambda repressor-like DNA-binding domains"/>
    <property type="match status" value="1"/>
</dbReference>
<sequence length="235" mass="25860">MKPPKKPKKPNISPDESMATFGAEVRELRRARQMTLADLAEASGVSLSHLSAIERGSVNPTLGKISRIAIGLGVPEEWFFNRREGEGPLERTYVVRHENRRNLNLLYGETAEVSGYADELLSSSLGGAFHMGISEYAPHSEAVADEIYSRAGEQHGLVLEGELVLTLETEVITVRAGDSFSFPGDILHSTRNMSDRPARLIWVNSPVIIPKYAVHEETETPPDKARAANKKRTGT</sequence>
<dbReference type="InterPro" id="IPR014710">
    <property type="entry name" value="RmlC-like_jellyroll"/>
</dbReference>
<evidence type="ECO:0000259" key="3">
    <source>
        <dbReference type="PROSITE" id="PS50943"/>
    </source>
</evidence>
<evidence type="ECO:0000313" key="4">
    <source>
        <dbReference type="EMBL" id="MFC3616590.1"/>
    </source>
</evidence>
<dbReference type="SUPFAM" id="SSF47413">
    <property type="entry name" value="lambda repressor-like DNA-binding domains"/>
    <property type="match status" value="1"/>
</dbReference>
<dbReference type="SUPFAM" id="SSF51182">
    <property type="entry name" value="RmlC-like cupins"/>
    <property type="match status" value="1"/>
</dbReference>
<dbReference type="InterPro" id="IPR011051">
    <property type="entry name" value="RmlC_Cupin_sf"/>
</dbReference>
<dbReference type="InterPro" id="IPR013096">
    <property type="entry name" value="Cupin_2"/>
</dbReference>
<organism evidence="4 5">
    <name type="scientific">Lutimaribacter marinistellae</name>
    <dbReference type="NCBI Taxonomy" id="1820329"/>
    <lineage>
        <taxon>Bacteria</taxon>
        <taxon>Pseudomonadati</taxon>
        <taxon>Pseudomonadota</taxon>
        <taxon>Alphaproteobacteria</taxon>
        <taxon>Rhodobacterales</taxon>
        <taxon>Roseobacteraceae</taxon>
        <taxon>Lutimaribacter</taxon>
    </lineage>
</organism>
<protein>
    <submittedName>
        <fullName evidence="4">Helix-turn-helix domain-containing protein</fullName>
    </submittedName>
</protein>
<dbReference type="PROSITE" id="PS50943">
    <property type="entry name" value="HTH_CROC1"/>
    <property type="match status" value="1"/>
</dbReference>
<dbReference type="Proteomes" id="UP001595629">
    <property type="component" value="Unassembled WGS sequence"/>
</dbReference>
<dbReference type="PANTHER" id="PTHR46797:SF1">
    <property type="entry name" value="METHYLPHOSPHONATE SYNTHASE"/>
    <property type="match status" value="1"/>
</dbReference>